<gene>
    <name evidence="4" type="ORF">ONE63_004830</name>
</gene>
<reference evidence="4" key="1">
    <citation type="submission" date="2022-12" db="EMBL/GenBank/DDBJ databases">
        <title>Chromosome-level genome assembly of the bean flower thrips Megalurothrips usitatus.</title>
        <authorList>
            <person name="Ma L."/>
            <person name="Liu Q."/>
            <person name="Li H."/>
            <person name="Cai W."/>
        </authorList>
    </citation>
    <scope>NUCLEOTIDE SEQUENCE</scope>
    <source>
        <strain evidence="4">Cailab_2022a</strain>
    </source>
</reference>
<evidence type="ECO:0000259" key="2">
    <source>
        <dbReference type="Pfam" id="PF01709"/>
    </source>
</evidence>
<evidence type="ECO:0008006" key="6">
    <source>
        <dbReference type="Google" id="ProtNLM"/>
    </source>
</evidence>
<name>A0AAV7X1P9_9NEOP</name>
<dbReference type="InterPro" id="IPR049083">
    <property type="entry name" value="TACO1_YebC_N"/>
</dbReference>
<dbReference type="PANTHER" id="PTHR12532">
    <property type="entry name" value="TRANSLATIONAL ACTIVATOR OF CYTOCHROME C OXIDASE 1"/>
    <property type="match status" value="1"/>
</dbReference>
<protein>
    <recommendedName>
        <fullName evidence="6">Translational activator of cytochrome c oxidase 1</fullName>
    </recommendedName>
</protein>
<dbReference type="Pfam" id="PF20772">
    <property type="entry name" value="TACO1_YebC_N"/>
    <property type="match status" value="1"/>
</dbReference>
<dbReference type="SUPFAM" id="SSF75625">
    <property type="entry name" value="YebC-like"/>
    <property type="match status" value="1"/>
</dbReference>
<dbReference type="Gene3D" id="1.10.10.200">
    <property type="match status" value="1"/>
</dbReference>
<evidence type="ECO:0000313" key="4">
    <source>
        <dbReference type="EMBL" id="KAJ1519551.1"/>
    </source>
</evidence>
<feature type="domain" description="TACO1/YebC-like second and third" evidence="2">
    <location>
        <begin position="105"/>
        <end position="255"/>
    </location>
</feature>
<evidence type="ECO:0000256" key="1">
    <source>
        <dbReference type="ARBA" id="ARBA00008724"/>
    </source>
</evidence>
<comment type="caution">
    <text evidence="4">The sequence shown here is derived from an EMBL/GenBank/DDBJ whole genome shotgun (WGS) entry which is preliminary data.</text>
</comment>
<dbReference type="EMBL" id="JAPTSV010000016">
    <property type="protein sequence ID" value="KAJ1519551.1"/>
    <property type="molecule type" value="Genomic_DNA"/>
</dbReference>
<dbReference type="InterPro" id="IPR029072">
    <property type="entry name" value="YebC-like"/>
</dbReference>
<dbReference type="Pfam" id="PF01709">
    <property type="entry name" value="Transcrip_reg"/>
    <property type="match status" value="1"/>
</dbReference>
<dbReference type="GO" id="GO:0005739">
    <property type="term" value="C:mitochondrion"/>
    <property type="evidence" value="ECO:0007669"/>
    <property type="project" value="TreeGrafter"/>
</dbReference>
<sequence length="265" mass="29963">MFSRRFLREIRCVSSNWGQVKRNAGHSKWANIRHTKAAKDSEKSLFYSRKLRDIRVALAGSGWNTDVNKNPLLARAIEGALAASVPKDTLESYLQKVQKVRETPIEYRLRGPHDCIVLISYSVTAVNESELRYQVKKLLQKSTLFSITTGFTQAFEKKGIILAKNLSKESSMDDAEEAAIIGGAEEVKPEGDADDNVYRFMTEPNSLWTVVKHLRSNNWAIEDANIEDLPAFLVEIPEAELEDLAAELEKFQKFPEFLKSVDNIA</sequence>
<dbReference type="AlphaFoldDB" id="A0AAV7X1P9"/>
<proteinExistence type="inferred from homology"/>
<dbReference type="InterPro" id="IPR002876">
    <property type="entry name" value="Transcrip_reg_TACO1-like"/>
</dbReference>
<dbReference type="Gene3D" id="3.30.70.980">
    <property type="match status" value="2"/>
</dbReference>
<feature type="domain" description="TACO1/YebC-like N-terminal" evidence="3">
    <location>
        <begin position="27"/>
        <end position="98"/>
    </location>
</feature>
<comment type="similarity">
    <text evidence="1">Belongs to the TACO1 family.</text>
</comment>
<organism evidence="4 5">
    <name type="scientific">Megalurothrips usitatus</name>
    <name type="common">bean blossom thrips</name>
    <dbReference type="NCBI Taxonomy" id="439358"/>
    <lineage>
        <taxon>Eukaryota</taxon>
        <taxon>Metazoa</taxon>
        <taxon>Ecdysozoa</taxon>
        <taxon>Arthropoda</taxon>
        <taxon>Hexapoda</taxon>
        <taxon>Insecta</taxon>
        <taxon>Pterygota</taxon>
        <taxon>Neoptera</taxon>
        <taxon>Paraneoptera</taxon>
        <taxon>Thysanoptera</taxon>
        <taxon>Terebrantia</taxon>
        <taxon>Thripoidea</taxon>
        <taxon>Thripidae</taxon>
        <taxon>Megalurothrips</taxon>
    </lineage>
</organism>
<dbReference type="InterPro" id="IPR048300">
    <property type="entry name" value="TACO1_YebC-like_2nd/3rd_dom"/>
</dbReference>
<keyword evidence="5" id="KW-1185">Reference proteome</keyword>
<evidence type="ECO:0000313" key="5">
    <source>
        <dbReference type="Proteomes" id="UP001075354"/>
    </source>
</evidence>
<dbReference type="PANTHER" id="PTHR12532:SF0">
    <property type="entry name" value="TRANSLATIONAL ACTIVATOR OF CYTOCHROME C OXIDASE 1"/>
    <property type="match status" value="1"/>
</dbReference>
<dbReference type="InterPro" id="IPR017856">
    <property type="entry name" value="Integrase-like_N"/>
</dbReference>
<evidence type="ECO:0000259" key="3">
    <source>
        <dbReference type="Pfam" id="PF20772"/>
    </source>
</evidence>
<dbReference type="InterPro" id="IPR026564">
    <property type="entry name" value="Transcrip_reg_TACO1-like_dom3"/>
</dbReference>
<accession>A0AAV7X1P9</accession>
<dbReference type="Proteomes" id="UP001075354">
    <property type="component" value="Chromosome 16"/>
</dbReference>